<evidence type="ECO:0000256" key="2">
    <source>
        <dbReference type="SAM" id="SignalP"/>
    </source>
</evidence>
<evidence type="ECO:0000313" key="3">
    <source>
        <dbReference type="EMBL" id="QDU19433.1"/>
    </source>
</evidence>
<name>A0A517XPJ9_9BACT</name>
<gene>
    <name evidence="3" type="ORF">ETAA1_13570</name>
</gene>
<keyword evidence="2" id="KW-0732">Signal</keyword>
<dbReference type="OrthoDB" id="8212403at2"/>
<keyword evidence="4" id="KW-1185">Reference proteome</keyword>
<organism evidence="3 4">
    <name type="scientific">Urbifossiella limnaea</name>
    <dbReference type="NCBI Taxonomy" id="2528023"/>
    <lineage>
        <taxon>Bacteria</taxon>
        <taxon>Pseudomonadati</taxon>
        <taxon>Planctomycetota</taxon>
        <taxon>Planctomycetia</taxon>
        <taxon>Gemmatales</taxon>
        <taxon>Gemmataceae</taxon>
        <taxon>Urbifossiella</taxon>
    </lineage>
</organism>
<dbReference type="InterPro" id="IPR011446">
    <property type="entry name" value="BBP7"/>
</dbReference>
<dbReference type="EMBL" id="CP036273">
    <property type="protein sequence ID" value="QDU19433.1"/>
    <property type="molecule type" value="Genomic_DNA"/>
</dbReference>
<dbReference type="RefSeq" id="WP_145235422.1">
    <property type="nucleotide sequence ID" value="NZ_CP036273.1"/>
</dbReference>
<proteinExistence type="predicted"/>
<dbReference type="Pfam" id="PF07585">
    <property type="entry name" value="BBP7"/>
    <property type="match status" value="1"/>
</dbReference>
<dbReference type="AlphaFoldDB" id="A0A517XPJ9"/>
<feature type="chain" id="PRO_5022055616" description="BBP7 family outer membrane beta-barrel protein" evidence="2">
    <location>
        <begin position="22"/>
        <end position="494"/>
    </location>
</feature>
<reference evidence="3 4" key="1">
    <citation type="submission" date="2019-02" db="EMBL/GenBank/DDBJ databases">
        <title>Deep-cultivation of Planctomycetes and their phenomic and genomic characterization uncovers novel biology.</title>
        <authorList>
            <person name="Wiegand S."/>
            <person name="Jogler M."/>
            <person name="Boedeker C."/>
            <person name="Pinto D."/>
            <person name="Vollmers J."/>
            <person name="Rivas-Marin E."/>
            <person name="Kohn T."/>
            <person name="Peeters S.H."/>
            <person name="Heuer A."/>
            <person name="Rast P."/>
            <person name="Oberbeckmann S."/>
            <person name="Bunk B."/>
            <person name="Jeske O."/>
            <person name="Meyerdierks A."/>
            <person name="Storesund J.E."/>
            <person name="Kallscheuer N."/>
            <person name="Luecker S."/>
            <person name="Lage O.M."/>
            <person name="Pohl T."/>
            <person name="Merkel B.J."/>
            <person name="Hornburger P."/>
            <person name="Mueller R.-W."/>
            <person name="Bruemmer F."/>
            <person name="Labrenz M."/>
            <person name="Spormann A.M."/>
            <person name="Op den Camp H."/>
            <person name="Overmann J."/>
            <person name="Amann R."/>
            <person name="Jetten M.S.M."/>
            <person name="Mascher T."/>
            <person name="Medema M.H."/>
            <person name="Devos D.P."/>
            <person name="Kaster A.-K."/>
            <person name="Ovreas L."/>
            <person name="Rohde M."/>
            <person name="Galperin M.Y."/>
            <person name="Jogler C."/>
        </authorList>
    </citation>
    <scope>NUCLEOTIDE SEQUENCE [LARGE SCALE GENOMIC DNA]</scope>
    <source>
        <strain evidence="3 4">ETA_A1</strain>
    </source>
</reference>
<evidence type="ECO:0000313" key="4">
    <source>
        <dbReference type="Proteomes" id="UP000319576"/>
    </source>
</evidence>
<protein>
    <recommendedName>
        <fullName evidence="5">BBP7 family outer membrane beta-barrel protein</fullName>
    </recommendedName>
</protein>
<feature type="compositionally biased region" description="Pro residues" evidence="1">
    <location>
        <begin position="92"/>
        <end position="104"/>
    </location>
</feature>
<dbReference type="KEGG" id="uli:ETAA1_13570"/>
<dbReference type="Proteomes" id="UP000319576">
    <property type="component" value="Chromosome"/>
</dbReference>
<feature type="compositionally biased region" description="Pro residues" evidence="1">
    <location>
        <begin position="73"/>
        <end position="83"/>
    </location>
</feature>
<evidence type="ECO:0000256" key="1">
    <source>
        <dbReference type="SAM" id="MobiDB-lite"/>
    </source>
</evidence>
<feature type="region of interest" description="Disordered" evidence="1">
    <location>
        <begin position="69"/>
        <end position="104"/>
    </location>
</feature>
<feature type="signal peptide" evidence="2">
    <location>
        <begin position="1"/>
        <end position="21"/>
    </location>
</feature>
<accession>A0A517XPJ9</accession>
<evidence type="ECO:0008006" key="5">
    <source>
        <dbReference type="Google" id="ProtNLM"/>
    </source>
</evidence>
<sequence length="494" mass="50554" precursor="true">MSLRSAAAAALCAGLPAVSLAQPQPAPQPVQWVRASSPAAAAPYAPPVLHVERAAPAGAVTPASAVVRADPPKTLPNIPPVPAAQPTRVAPAPTPAPAAQPPARLPAHVDVPAKPTPAAAAAPAAPTFYPITGCPTACPEPCGPAGDVWGRFEWLYWAGSGQSLPPLVTVAPPGTPRAAAGVLGQPTTLTQFGGGRANNDFRDGFRFTGGWWHNDDRTLGFEGDFFFLSRSREGVATSSDGSAVIARPFFDAAAGVPAAQLVSFPGVVAGSATADATSQVIGGGISGLSNLCCDPCGRVDLVVGFRYLHVGDEVTVTENLTALGIASRVTPGTTFVVNDRFATSNDFYGGVIGVSGERRYGSFFVGGKLSVALGGVVQTTTIDGSTVIGGVAQTGGLLTQPSNIGRYQRSAFAVVPEVGLRAGFQVTESARVYGGYNFLYLSNVARAGDQIDPAVNPLLLPPRASVVGPAVPAFPDRTTDFWLQGVSLGVELRF</sequence>